<protein>
    <recommendedName>
        <fullName evidence="3">Glycosyltransferase family 1 protein</fullName>
    </recommendedName>
</protein>
<gene>
    <name evidence="1" type="ORF">QUV96_07940</name>
</gene>
<reference evidence="1" key="1">
    <citation type="submission" date="2023-06" db="EMBL/GenBank/DDBJ databases">
        <title>Identification and characterization of horizontal gene transfer across gut microbiota members of farm animals based on homology search.</title>
        <authorList>
            <person name="Schwarzerova J."/>
            <person name="Nykrynova M."/>
            <person name="Jureckova K."/>
            <person name="Cejkova D."/>
            <person name="Rychlik I."/>
        </authorList>
    </citation>
    <scope>NUCLEOTIDE SEQUENCE</scope>
    <source>
        <strain evidence="1">ET39</strain>
    </source>
</reference>
<keyword evidence="2" id="KW-1185">Reference proteome</keyword>
<proteinExistence type="predicted"/>
<dbReference type="EMBL" id="JAUDCG010000033">
    <property type="protein sequence ID" value="MDM8157566.1"/>
    <property type="molecule type" value="Genomic_DNA"/>
</dbReference>
<evidence type="ECO:0000313" key="1">
    <source>
        <dbReference type="EMBL" id="MDM8157566.1"/>
    </source>
</evidence>
<reference evidence="1" key="2">
    <citation type="submission" date="2023-06" db="EMBL/GenBank/DDBJ databases">
        <authorList>
            <person name="Zeman M."/>
            <person name="Kubasova T."/>
            <person name="Jahodarova E."/>
            <person name="Nykrynova M."/>
            <person name="Rychlik I."/>
        </authorList>
    </citation>
    <scope>NUCLEOTIDE SEQUENCE</scope>
    <source>
        <strain evidence="1">ET39</strain>
    </source>
</reference>
<evidence type="ECO:0008006" key="3">
    <source>
        <dbReference type="Google" id="ProtNLM"/>
    </source>
</evidence>
<dbReference type="SUPFAM" id="SSF53756">
    <property type="entry name" value="UDP-Glycosyltransferase/glycogen phosphorylase"/>
    <property type="match status" value="1"/>
</dbReference>
<accession>A0ABT7UD66</accession>
<name>A0ABT7UD66_9FIRM</name>
<dbReference type="Proteomes" id="UP001529340">
    <property type="component" value="Unassembled WGS sequence"/>
</dbReference>
<comment type="caution">
    <text evidence="1">The sequence shown here is derived from an EMBL/GenBank/DDBJ whole genome shotgun (WGS) entry which is preliminary data.</text>
</comment>
<sequence>MSPIKVLVISNNELSTTDANGKTLLSIFDNDIFDIKQIYIKKTSNPSTKLSGSLYIDEGDIFKDVLKVNILKSGQDSSLENSRIMKKSAFKQCIREMIWLFSHKQYRLIDEWIQKNEFDIIFFMMGDSIFMCNLVLHILEKLEIPLLTYITDVYINDLSIKSPIDYAFKKILRKNQKRIIGKTDKLYTISDKMSSYYKKLCGKKSAILRNIAETPIIDRNRDKFNDFIYAGNLYYGRDEILVLLARVIKSINDQNKKNVHLKIYSNSILTEALKDEMRVNSYIYWGGQLSKVELIEEISKNKYVLFVESFKEKYINKVKYSFSTKITELALQGKCIVAIAPENIGSMEDLKKFAFCITNLNELESKILSLLHGTPELYEKKAKEFSFQHYNANAQFLRLKEDISSLTHRE</sequence>
<dbReference type="Gene3D" id="3.40.50.2000">
    <property type="entry name" value="Glycogen Phosphorylase B"/>
    <property type="match status" value="2"/>
</dbReference>
<organism evidence="1 2">
    <name type="scientific">Amedibacillus dolichus</name>
    <dbReference type="NCBI Taxonomy" id="31971"/>
    <lineage>
        <taxon>Bacteria</taxon>
        <taxon>Bacillati</taxon>
        <taxon>Bacillota</taxon>
        <taxon>Erysipelotrichia</taxon>
        <taxon>Erysipelotrichales</taxon>
        <taxon>Erysipelotrichaceae</taxon>
        <taxon>Amedibacillus</taxon>
    </lineage>
</organism>
<dbReference type="RefSeq" id="WP_289608010.1">
    <property type="nucleotide sequence ID" value="NZ_JAUDCG010000033.1"/>
</dbReference>
<evidence type="ECO:0000313" key="2">
    <source>
        <dbReference type="Proteomes" id="UP001529340"/>
    </source>
</evidence>